<comment type="function">
    <text evidence="5 6">Catalyzes the oxidation of D-lactate to pyruvate.</text>
</comment>
<dbReference type="Gene3D" id="3.30.1370.20">
    <property type="entry name" value="D-lactate dehydrogenase, cap domain, subdomain 2"/>
    <property type="match status" value="1"/>
</dbReference>
<dbReference type="InterPro" id="IPR015409">
    <property type="entry name" value="Lactate_DH_C"/>
</dbReference>
<dbReference type="InterPro" id="IPR016169">
    <property type="entry name" value="FAD-bd_PCMH_sub2"/>
</dbReference>
<keyword evidence="5" id="KW-1003">Cell membrane</keyword>
<dbReference type="InterPro" id="IPR051264">
    <property type="entry name" value="FAD-oxidored/transferase_4"/>
</dbReference>
<feature type="binding site" evidence="5">
    <location>
        <position position="146"/>
    </location>
    <ligand>
        <name>FAD</name>
        <dbReference type="ChEBI" id="CHEBI:57692"/>
    </ligand>
</feature>
<dbReference type="Proteomes" id="UP001368500">
    <property type="component" value="Unassembled WGS sequence"/>
</dbReference>
<evidence type="ECO:0000256" key="3">
    <source>
        <dbReference type="ARBA" id="ARBA00022827"/>
    </source>
</evidence>
<evidence type="ECO:0000256" key="5">
    <source>
        <dbReference type="HAMAP-Rule" id="MF_02092"/>
    </source>
</evidence>
<protein>
    <recommendedName>
        <fullName evidence="5">Quinone-dependent D-lactate dehydrogenase</fullName>
        <ecNumber evidence="5">1.1.5.12</ecNumber>
    </recommendedName>
    <alternativeName>
        <fullName evidence="5">D-lactate dehydrogenase</fullName>
        <shortName evidence="5">D-LDH</shortName>
    </alternativeName>
</protein>
<name>A0ABU9BCD7_9BURK</name>
<dbReference type="InterPro" id="IPR006094">
    <property type="entry name" value="Oxid_FAD_bind_N"/>
</dbReference>
<dbReference type="SUPFAM" id="SSF56176">
    <property type="entry name" value="FAD-binding/transporter-associated domain-like"/>
    <property type="match status" value="1"/>
</dbReference>
<dbReference type="InterPro" id="IPR016166">
    <property type="entry name" value="FAD-bd_PCMH"/>
</dbReference>
<dbReference type="SUPFAM" id="SSF55103">
    <property type="entry name" value="FAD-linked oxidases, C-terminal domain"/>
    <property type="match status" value="1"/>
</dbReference>
<dbReference type="PANTHER" id="PTHR43716">
    <property type="entry name" value="D-2-HYDROXYGLUTARATE DEHYDROGENASE, MITOCHONDRIAL"/>
    <property type="match status" value="1"/>
</dbReference>
<dbReference type="Gene3D" id="3.30.43.10">
    <property type="entry name" value="Uridine Diphospho-n-acetylenolpyruvylglucosamine Reductase, domain 2"/>
    <property type="match status" value="1"/>
</dbReference>
<sequence length="571" mass="62482">MSSTEHALIARLRGLPGAGRVETDARRNEHYRRGFRSGSGAALAVVFPETLVGLWRVLQACVDAGVIIILQAAKTGLTEGSAPSGDDYDRPVVVVNVLGLDGLRLLNGGHQVLALPGATLHGLESRLKAIGRAPHSVIGSSCLGASVIGGVANNSGGALVKRGPAYTEMALYAQVTAEGRLELVNHLGIELGDAPETMLQRLADGDFRCDGLDDGGFQASDREYAERLRDVDADTPARYNADVRRLYEASGCAGKLAVFAVRLDTFAVPAQDRTFYIGTNDAQVLTRLRRHLLSRFTHLPDVGEYLHREAFDIAERYGKDTFVAIQKLGTARMPRLFAAKGRIDATLNKLDFLPRDLSDRLLQFGSQCLPQHLPGRMLDFRERHEHHLILKMSDAGIAEAQAFLPAFFADPANEGDFFECTPEEAAQAYLHRFAVAGAAIRLQTVRSAEVGGLIALDIALRRNDVDWVERLPPAIADQIEHTLIYGHFLCHVFHQDYVLKKGADADAVKHAMLDLLDGRGAKYPAEHNVGHLYEAEPGLQGFYRRLDPTNTFNPGIGKTDRRHRRHCLCAA</sequence>
<gene>
    <name evidence="5 8" type="primary">dld</name>
    <name evidence="8" type="ORF">AACH11_16560</name>
</gene>
<feature type="binding site" evidence="5">
    <location>
        <begin position="72"/>
        <end position="76"/>
    </location>
    <ligand>
        <name>FAD</name>
        <dbReference type="ChEBI" id="CHEBI:57692"/>
    </ligand>
</feature>
<evidence type="ECO:0000256" key="4">
    <source>
        <dbReference type="ARBA" id="ARBA00023002"/>
    </source>
</evidence>
<evidence type="ECO:0000256" key="6">
    <source>
        <dbReference type="PIRNR" id="PIRNR000101"/>
    </source>
</evidence>
<comment type="similarity">
    <text evidence="5">Belongs to the quinone-dependent D-lactate dehydrogenase family.</text>
</comment>
<dbReference type="PROSITE" id="PS51387">
    <property type="entry name" value="FAD_PCMH"/>
    <property type="match status" value="1"/>
</dbReference>
<feature type="binding site" evidence="5">
    <location>
        <position position="156"/>
    </location>
    <ligand>
        <name>FAD</name>
        <dbReference type="ChEBI" id="CHEBI:57692"/>
    </ligand>
</feature>
<dbReference type="EC" id="1.1.5.12" evidence="5"/>
<keyword evidence="9" id="KW-1185">Reference proteome</keyword>
<feature type="binding site" evidence="5">
    <location>
        <begin position="80"/>
        <end position="81"/>
    </location>
    <ligand>
        <name>FAD</name>
        <dbReference type="ChEBI" id="CHEBI:57692"/>
    </ligand>
</feature>
<evidence type="ECO:0000313" key="9">
    <source>
        <dbReference type="Proteomes" id="UP001368500"/>
    </source>
</evidence>
<comment type="catalytic activity">
    <reaction evidence="5 6">
        <text>(R)-lactate + a quinone = a quinol + pyruvate</text>
        <dbReference type="Rhea" id="RHEA:51468"/>
        <dbReference type="ChEBI" id="CHEBI:15361"/>
        <dbReference type="ChEBI" id="CHEBI:16004"/>
        <dbReference type="ChEBI" id="CHEBI:24646"/>
        <dbReference type="ChEBI" id="CHEBI:132124"/>
        <dbReference type="EC" id="1.1.5.12"/>
    </reaction>
</comment>
<accession>A0ABU9BCD7</accession>
<dbReference type="InterPro" id="IPR016172">
    <property type="entry name" value="D-lactate_DH_C-sub1"/>
</dbReference>
<feature type="domain" description="FAD-binding PCMH-type" evidence="7">
    <location>
        <begin position="38"/>
        <end position="212"/>
    </location>
</feature>
<reference evidence="8 9" key="1">
    <citation type="submission" date="2024-04" db="EMBL/GenBank/DDBJ databases">
        <title>Novel species of the genus Ideonella isolated from streams.</title>
        <authorList>
            <person name="Lu H."/>
        </authorList>
    </citation>
    <scope>NUCLEOTIDE SEQUENCE [LARGE SCALE GENOMIC DNA]</scope>
    <source>
        <strain evidence="8 9">BYS139W</strain>
    </source>
</reference>
<comment type="caution">
    <text evidence="8">The sequence shown here is derived from an EMBL/GenBank/DDBJ whole genome shotgun (WGS) entry which is preliminary data.</text>
</comment>
<keyword evidence="4 5" id="KW-0560">Oxidoreductase</keyword>
<dbReference type="EMBL" id="JBBUTF010000015">
    <property type="protein sequence ID" value="MEK8027577.1"/>
    <property type="molecule type" value="Genomic_DNA"/>
</dbReference>
<organism evidence="8 9">
    <name type="scientific">Pseudaquabacterium rugosum</name>
    <dbReference type="NCBI Taxonomy" id="2984194"/>
    <lineage>
        <taxon>Bacteria</taxon>
        <taxon>Pseudomonadati</taxon>
        <taxon>Pseudomonadota</taxon>
        <taxon>Betaproteobacteria</taxon>
        <taxon>Burkholderiales</taxon>
        <taxon>Sphaerotilaceae</taxon>
        <taxon>Pseudaquabacterium</taxon>
    </lineage>
</organism>
<keyword evidence="5" id="KW-0997">Cell inner membrane</keyword>
<keyword evidence="3 5" id="KW-0274">FAD</keyword>
<dbReference type="RefSeq" id="WP_341375360.1">
    <property type="nucleotide sequence ID" value="NZ_JBBUTF010000015.1"/>
</dbReference>
<dbReference type="Pfam" id="PF09330">
    <property type="entry name" value="Lact-deh-memb"/>
    <property type="match status" value="1"/>
</dbReference>
<dbReference type="Gene3D" id="3.30.70.610">
    <property type="entry name" value="D-lactate dehydrogenase, cap domain, subdomain 1"/>
    <property type="match status" value="2"/>
</dbReference>
<dbReference type="Gene3D" id="3.30.465.10">
    <property type="match status" value="1"/>
</dbReference>
<evidence type="ECO:0000256" key="2">
    <source>
        <dbReference type="ARBA" id="ARBA00022630"/>
    </source>
</evidence>
<dbReference type="InterPro" id="IPR016173">
    <property type="entry name" value="D-lactate_DH_C-sub2"/>
</dbReference>
<dbReference type="GO" id="GO:0008720">
    <property type="term" value="F:D-lactate dehydrogenase (NAD+) activity"/>
    <property type="evidence" value="ECO:0007669"/>
    <property type="project" value="UniProtKB-EC"/>
</dbReference>
<evidence type="ECO:0000313" key="8">
    <source>
        <dbReference type="EMBL" id="MEK8027577.1"/>
    </source>
</evidence>
<dbReference type="PANTHER" id="PTHR43716:SF1">
    <property type="entry name" value="D-2-HYDROXYGLUTARATE DEHYDROGENASE, MITOCHONDRIAL"/>
    <property type="match status" value="1"/>
</dbReference>
<comment type="subcellular location">
    <subcellularLocation>
        <location evidence="5">Cell inner membrane</location>
        <topology evidence="5">Peripheral membrane protein</topology>
        <orientation evidence="5">Cytoplasmic side</orientation>
    </subcellularLocation>
</comment>
<dbReference type="InterPro" id="IPR012256">
    <property type="entry name" value="D_lactate_DH"/>
</dbReference>
<dbReference type="NCBIfam" id="NF008387">
    <property type="entry name" value="PRK11183.1"/>
    <property type="match status" value="1"/>
</dbReference>
<dbReference type="Pfam" id="PF01565">
    <property type="entry name" value="FAD_binding_4"/>
    <property type="match status" value="1"/>
</dbReference>
<feature type="binding site" evidence="5">
    <location>
        <position position="139"/>
    </location>
    <ligand>
        <name>FAD</name>
        <dbReference type="ChEBI" id="CHEBI:57692"/>
    </ligand>
</feature>
<dbReference type="HAMAP" id="MF_02092">
    <property type="entry name" value="DLDH_Dld"/>
    <property type="match status" value="1"/>
</dbReference>
<keyword evidence="5 6" id="KW-0874">Quinone</keyword>
<keyword evidence="5" id="KW-0472">Membrane</keyword>
<evidence type="ECO:0000259" key="7">
    <source>
        <dbReference type="PROSITE" id="PS51387"/>
    </source>
</evidence>
<evidence type="ECO:0000256" key="1">
    <source>
        <dbReference type="ARBA" id="ARBA00001974"/>
    </source>
</evidence>
<keyword evidence="2 5" id="KW-0285">Flavoprotein</keyword>
<dbReference type="InterPro" id="IPR016164">
    <property type="entry name" value="FAD-linked_Oxase-like_C"/>
</dbReference>
<feature type="binding site" evidence="5">
    <location>
        <position position="258"/>
    </location>
    <ligand>
        <name>FAD</name>
        <dbReference type="ChEBI" id="CHEBI:57692"/>
    </ligand>
</feature>
<comment type="cofactor">
    <cofactor evidence="1 5 6">
        <name>FAD</name>
        <dbReference type="ChEBI" id="CHEBI:57692"/>
    </cofactor>
</comment>
<proteinExistence type="inferred from homology"/>
<dbReference type="InterPro" id="IPR016167">
    <property type="entry name" value="FAD-bd_PCMH_sub1"/>
</dbReference>
<dbReference type="InterPro" id="IPR036318">
    <property type="entry name" value="FAD-bd_PCMH-like_sf"/>
</dbReference>
<dbReference type="PIRSF" id="PIRSF000101">
    <property type="entry name" value="D-lactate_dh"/>
    <property type="match status" value="1"/>
</dbReference>